<proteinExistence type="predicted"/>
<protein>
    <submittedName>
        <fullName evidence="1">Uncharacterized protein</fullName>
    </submittedName>
</protein>
<dbReference type="AlphaFoldDB" id="A0A1R4JC93"/>
<accession>A0A1R4JC93</accession>
<keyword evidence="2" id="KW-1185">Reference proteome</keyword>
<evidence type="ECO:0000313" key="2">
    <source>
        <dbReference type="Proteomes" id="UP000196778"/>
    </source>
</evidence>
<evidence type="ECO:0000313" key="1">
    <source>
        <dbReference type="EMBL" id="SJN29564.1"/>
    </source>
</evidence>
<reference evidence="2" key="1">
    <citation type="submission" date="2017-02" db="EMBL/GenBank/DDBJ databases">
        <authorList>
            <person name="Dridi B."/>
        </authorList>
    </citation>
    <scope>NUCLEOTIDE SEQUENCE [LARGE SCALE GENOMIC DNA]</scope>
    <source>
        <strain evidence="2">EB411</strain>
    </source>
</reference>
<dbReference type="EMBL" id="FUKR01000036">
    <property type="protein sequence ID" value="SJN29564.1"/>
    <property type="molecule type" value="Genomic_DNA"/>
</dbReference>
<name>A0A1R4JC93_9MICO</name>
<gene>
    <name evidence="1" type="ORF">FM119_06660</name>
</gene>
<organism evidence="1 2">
    <name type="scientific">Mycetocola reblochoni REB411</name>
    <dbReference type="NCBI Taxonomy" id="1255698"/>
    <lineage>
        <taxon>Bacteria</taxon>
        <taxon>Bacillati</taxon>
        <taxon>Actinomycetota</taxon>
        <taxon>Actinomycetes</taxon>
        <taxon>Micrococcales</taxon>
        <taxon>Microbacteriaceae</taxon>
        <taxon>Mycetocola</taxon>
    </lineage>
</organism>
<sequence>MPTWLQNQKRVAVDAVDPEAQVQHGIIGAPILRTGLRGVAPRRRVAQMTRADDPTQALAAVESLADTNGRVHREVRADPAVPVIDADHRCSGNTADERHRP</sequence>
<dbReference type="Proteomes" id="UP000196778">
    <property type="component" value="Unassembled WGS sequence"/>
</dbReference>